<evidence type="ECO:0000259" key="8">
    <source>
        <dbReference type="Pfam" id="PF21982"/>
    </source>
</evidence>
<gene>
    <name evidence="5 9" type="primary">recX</name>
    <name evidence="9" type="ORF">GCM10011410_10790</name>
</gene>
<dbReference type="HAMAP" id="MF_01114">
    <property type="entry name" value="RecX"/>
    <property type="match status" value="1"/>
</dbReference>
<comment type="caution">
    <text evidence="9">The sequence shown here is derived from an EMBL/GenBank/DDBJ whole genome shotgun (WGS) entry which is preliminary data.</text>
</comment>
<dbReference type="RefSeq" id="WP_188671329.1">
    <property type="nucleotide sequence ID" value="NZ_BMJH01000001.1"/>
</dbReference>
<dbReference type="EMBL" id="BMJH01000001">
    <property type="protein sequence ID" value="GGC60159.1"/>
    <property type="molecule type" value="Genomic_DNA"/>
</dbReference>
<reference evidence="9" key="2">
    <citation type="submission" date="2020-09" db="EMBL/GenBank/DDBJ databases">
        <authorList>
            <person name="Sun Q."/>
            <person name="Zhou Y."/>
        </authorList>
    </citation>
    <scope>NUCLEOTIDE SEQUENCE</scope>
    <source>
        <strain evidence="9">CGMCC 1.15478</strain>
    </source>
</reference>
<evidence type="ECO:0000313" key="9">
    <source>
        <dbReference type="EMBL" id="GGC60159.1"/>
    </source>
</evidence>
<feature type="compositionally biased region" description="Polar residues" evidence="6">
    <location>
        <begin position="1"/>
        <end position="14"/>
    </location>
</feature>
<name>A0A916U4W8_9ACTN</name>
<evidence type="ECO:0000256" key="6">
    <source>
        <dbReference type="SAM" id="MobiDB-lite"/>
    </source>
</evidence>
<keyword evidence="4 5" id="KW-0963">Cytoplasm</keyword>
<dbReference type="GO" id="GO:0005737">
    <property type="term" value="C:cytoplasm"/>
    <property type="evidence" value="ECO:0007669"/>
    <property type="project" value="UniProtKB-SubCell"/>
</dbReference>
<evidence type="ECO:0000256" key="3">
    <source>
        <dbReference type="ARBA" id="ARBA00018111"/>
    </source>
</evidence>
<dbReference type="PANTHER" id="PTHR33602:SF1">
    <property type="entry name" value="REGULATORY PROTEIN RECX FAMILY PROTEIN"/>
    <property type="match status" value="1"/>
</dbReference>
<proteinExistence type="inferred from homology"/>
<comment type="similarity">
    <text evidence="2 5">Belongs to the RecX family.</text>
</comment>
<comment type="function">
    <text evidence="5">Modulates RecA activity.</text>
</comment>
<dbReference type="Proteomes" id="UP000641514">
    <property type="component" value="Unassembled WGS sequence"/>
</dbReference>
<sequence length="204" mass="23233">MSRHNQNPDTQNPEPQVEQPAESKTPEEWAARAKQFCLRWLGARAHTRAELAEKMRRKGIPEDIGESVLDRLTKVHLIDDNDFAHTFARSRHQYSGKGRAVLAQELKRKGVGENDVRDALSTISDEDERNKAHELVTKRLRSLTKVDWSDPNERQRAVRKLVGMLARRGYPPGLSYGIVADAIRAEAPQPIEIDTFEPESFDTE</sequence>
<dbReference type="Gene3D" id="1.10.10.10">
    <property type="entry name" value="Winged helix-like DNA-binding domain superfamily/Winged helix DNA-binding domain"/>
    <property type="match status" value="2"/>
</dbReference>
<comment type="subcellular location">
    <subcellularLocation>
        <location evidence="1 5">Cytoplasm</location>
    </subcellularLocation>
</comment>
<evidence type="ECO:0000256" key="5">
    <source>
        <dbReference type="HAMAP-Rule" id="MF_01114"/>
    </source>
</evidence>
<dbReference type="Pfam" id="PF21982">
    <property type="entry name" value="RecX_HTH1"/>
    <property type="match status" value="1"/>
</dbReference>
<dbReference type="InterPro" id="IPR003783">
    <property type="entry name" value="Regulatory_RecX"/>
</dbReference>
<dbReference type="PANTHER" id="PTHR33602">
    <property type="entry name" value="REGULATORY PROTEIN RECX FAMILY PROTEIN"/>
    <property type="match status" value="1"/>
</dbReference>
<feature type="region of interest" description="Disordered" evidence="6">
    <location>
        <begin position="1"/>
        <end position="29"/>
    </location>
</feature>
<dbReference type="GO" id="GO:0006282">
    <property type="term" value="P:regulation of DNA repair"/>
    <property type="evidence" value="ECO:0007669"/>
    <property type="project" value="UniProtKB-UniRule"/>
</dbReference>
<protein>
    <recommendedName>
        <fullName evidence="3 5">Regulatory protein RecX</fullName>
    </recommendedName>
</protein>
<dbReference type="InterPro" id="IPR053926">
    <property type="entry name" value="RecX_HTH_1st"/>
</dbReference>
<evidence type="ECO:0000256" key="2">
    <source>
        <dbReference type="ARBA" id="ARBA00009695"/>
    </source>
</evidence>
<evidence type="ECO:0000313" key="10">
    <source>
        <dbReference type="Proteomes" id="UP000641514"/>
    </source>
</evidence>
<evidence type="ECO:0000259" key="7">
    <source>
        <dbReference type="Pfam" id="PF02631"/>
    </source>
</evidence>
<dbReference type="AlphaFoldDB" id="A0A916U4W8"/>
<accession>A0A916U4W8</accession>
<evidence type="ECO:0000256" key="1">
    <source>
        <dbReference type="ARBA" id="ARBA00004496"/>
    </source>
</evidence>
<evidence type="ECO:0000256" key="4">
    <source>
        <dbReference type="ARBA" id="ARBA00022490"/>
    </source>
</evidence>
<feature type="domain" description="RecX first three-helical" evidence="8">
    <location>
        <begin position="33"/>
        <end position="72"/>
    </location>
</feature>
<dbReference type="InterPro" id="IPR036388">
    <property type="entry name" value="WH-like_DNA-bd_sf"/>
</dbReference>
<organism evidence="9 10">
    <name type="scientific">Hoyosella rhizosphaerae</name>
    <dbReference type="NCBI Taxonomy" id="1755582"/>
    <lineage>
        <taxon>Bacteria</taxon>
        <taxon>Bacillati</taxon>
        <taxon>Actinomycetota</taxon>
        <taxon>Actinomycetes</taxon>
        <taxon>Mycobacteriales</taxon>
        <taxon>Hoyosellaceae</taxon>
        <taxon>Hoyosella</taxon>
    </lineage>
</organism>
<reference evidence="9" key="1">
    <citation type="journal article" date="2014" name="Int. J. Syst. Evol. Microbiol.">
        <title>Complete genome sequence of Corynebacterium casei LMG S-19264T (=DSM 44701T), isolated from a smear-ripened cheese.</title>
        <authorList>
            <consortium name="US DOE Joint Genome Institute (JGI-PGF)"/>
            <person name="Walter F."/>
            <person name="Albersmeier A."/>
            <person name="Kalinowski J."/>
            <person name="Ruckert C."/>
        </authorList>
    </citation>
    <scope>NUCLEOTIDE SEQUENCE</scope>
    <source>
        <strain evidence="9">CGMCC 1.15478</strain>
    </source>
</reference>
<keyword evidence="10" id="KW-1185">Reference proteome</keyword>
<dbReference type="Pfam" id="PF02631">
    <property type="entry name" value="RecX_HTH2"/>
    <property type="match status" value="1"/>
</dbReference>
<dbReference type="InterPro" id="IPR053924">
    <property type="entry name" value="RecX_HTH_2nd"/>
</dbReference>
<feature type="domain" description="RecX second three-helical" evidence="7">
    <location>
        <begin position="79"/>
        <end position="120"/>
    </location>
</feature>